<dbReference type="RefSeq" id="XP_026748488.2">
    <property type="nucleotide sequence ID" value="XM_026892687.3"/>
</dbReference>
<dbReference type="GeneID" id="113509369"/>
<sequence>MSNNQDEIIERSHVKNLPYAEYRNALNFNKDQCEIIAKLANMKISFNETSKPGELLMKMLYRGGCTVQNFRRLKEAAENVQSILKYYIPQSKVAILIGNDKYVNLAKLATPSIDCDSLSSNLKNLGFVVVTIKNTASSDLREILSKIFSYIPEDSYCFIFYAGHGCELVNTKCMLGIDCPTEDIKLEHCVTENFVLEQVYKCKPDLCVLIMDMCRINLDRNANPQIYSSICTVESYNVHKNLLIGYSTQSSKAAYEVLQIECSTTINDTYELKTGDSARIVPGGSQYVNALCTRLGDNLDISSLLDAVHRDVEHSMKKQKPIKVQWGVEKRSLYDSTAGDETSVLNALKDFSKHYKDYCHAF</sequence>
<evidence type="ECO:0000259" key="1">
    <source>
        <dbReference type="PROSITE" id="PS50208"/>
    </source>
</evidence>
<evidence type="ECO:0000313" key="3">
    <source>
        <dbReference type="RefSeq" id="XP_026748488.2"/>
    </source>
</evidence>
<dbReference type="AlphaFoldDB" id="A0A6J1WDT3"/>
<dbReference type="InterPro" id="IPR052039">
    <property type="entry name" value="Caspase-related_regulators"/>
</dbReference>
<dbReference type="KEGG" id="gmw:113509369"/>
<dbReference type="InParanoid" id="A0A6J1WDT3"/>
<dbReference type="GO" id="GO:0006508">
    <property type="term" value="P:proteolysis"/>
    <property type="evidence" value="ECO:0007669"/>
    <property type="project" value="InterPro"/>
</dbReference>
<dbReference type="PANTHER" id="PTHR22576">
    <property type="entry name" value="MUCOSA ASSOCIATED LYMPHOID TISSUE LYMPHOMA TRANSLOCATION PROTEIN 1/PARACASPASE"/>
    <property type="match status" value="1"/>
</dbReference>
<keyword evidence="2" id="KW-1185">Reference proteome</keyword>
<dbReference type="PANTHER" id="PTHR22576:SF37">
    <property type="entry name" value="MUCOSA-ASSOCIATED LYMPHOID TISSUE LYMPHOMA TRANSLOCATION PROTEIN 1"/>
    <property type="match status" value="1"/>
</dbReference>
<organism evidence="2 3">
    <name type="scientific">Galleria mellonella</name>
    <name type="common">Greater wax moth</name>
    <dbReference type="NCBI Taxonomy" id="7137"/>
    <lineage>
        <taxon>Eukaryota</taxon>
        <taxon>Metazoa</taxon>
        <taxon>Ecdysozoa</taxon>
        <taxon>Arthropoda</taxon>
        <taxon>Hexapoda</taxon>
        <taxon>Insecta</taxon>
        <taxon>Pterygota</taxon>
        <taxon>Neoptera</taxon>
        <taxon>Endopterygota</taxon>
        <taxon>Lepidoptera</taxon>
        <taxon>Glossata</taxon>
        <taxon>Ditrysia</taxon>
        <taxon>Pyraloidea</taxon>
        <taxon>Pyralidae</taxon>
        <taxon>Galleriinae</taxon>
        <taxon>Galleria</taxon>
    </lineage>
</organism>
<evidence type="ECO:0000313" key="2">
    <source>
        <dbReference type="Proteomes" id="UP001652740"/>
    </source>
</evidence>
<dbReference type="InterPro" id="IPR029030">
    <property type="entry name" value="Caspase-like_dom_sf"/>
</dbReference>
<gene>
    <name evidence="3" type="primary">LOC113509369</name>
</gene>
<reference evidence="3" key="1">
    <citation type="submission" date="2025-08" db="UniProtKB">
        <authorList>
            <consortium name="RefSeq"/>
        </authorList>
    </citation>
    <scope>IDENTIFICATION</scope>
    <source>
        <tissue evidence="3">Whole larvae</tissue>
    </source>
</reference>
<dbReference type="PROSITE" id="PS50208">
    <property type="entry name" value="CASPASE_P20"/>
    <property type="match status" value="1"/>
</dbReference>
<proteinExistence type="predicted"/>
<name>A0A6J1WDT3_GALME</name>
<dbReference type="Proteomes" id="UP001652740">
    <property type="component" value="Unplaced"/>
</dbReference>
<dbReference type="GO" id="GO:0004197">
    <property type="term" value="F:cysteine-type endopeptidase activity"/>
    <property type="evidence" value="ECO:0007669"/>
    <property type="project" value="InterPro"/>
</dbReference>
<dbReference type="InterPro" id="IPR001309">
    <property type="entry name" value="Pept_C14_p20"/>
</dbReference>
<accession>A0A6J1WDT3</accession>
<dbReference type="InterPro" id="IPR011600">
    <property type="entry name" value="Pept_C14_caspase"/>
</dbReference>
<dbReference type="SUPFAM" id="SSF52129">
    <property type="entry name" value="Caspase-like"/>
    <property type="match status" value="1"/>
</dbReference>
<dbReference type="Gene3D" id="3.40.50.1460">
    <property type="match status" value="1"/>
</dbReference>
<protein>
    <submittedName>
        <fullName evidence="3">Uncharacterized protein LOC113509369</fullName>
    </submittedName>
</protein>
<feature type="domain" description="Caspase family p20" evidence="1">
    <location>
        <begin position="90"/>
        <end position="215"/>
    </location>
</feature>
<dbReference type="Pfam" id="PF00656">
    <property type="entry name" value="Peptidase_C14"/>
    <property type="match status" value="1"/>
</dbReference>